<dbReference type="Gene3D" id="3.90.640.10">
    <property type="entry name" value="Actin, Chain A, domain 4"/>
    <property type="match status" value="1"/>
</dbReference>
<dbReference type="GO" id="GO:0000981">
    <property type="term" value="F:DNA-binding transcription factor activity, RNA polymerase II-specific"/>
    <property type="evidence" value="ECO:0007669"/>
    <property type="project" value="InterPro"/>
</dbReference>
<keyword evidence="1" id="KW-0805">Transcription regulation</keyword>
<dbReference type="Gene3D" id="3.30.420.40">
    <property type="match status" value="2"/>
</dbReference>
<evidence type="ECO:0000313" key="6">
    <source>
        <dbReference type="EMBL" id="KIW25704.1"/>
    </source>
</evidence>
<dbReference type="RefSeq" id="XP_016245920.1">
    <property type="nucleotide sequence ID" value="XM_016396064.1"/>
</dbReference>
<organism evidence="6 7">
    <name type="scientific">Cladophialophora immunda</name>
    <dbReference type="NCBI Taxonomy" id="569365"/>
    <lineage>
        <taxon>Eukaryota</taxon>
        <taxon>Fungi</taxon>
        <taxon>Dikarya</taxon>
        <taxon>Ascomycota</taxon>
        <taxon>Pezizomycotina</taxon>
        <taxon>Eurotiomycetes</taxon>
        <taxon>Chaetothyriomycetidae</taxon>
        <taxon>Chaetothyriales</taxon>
        <taxon>Herpotrichiellaceae</taxon>
        <taxon>Cladophialophora</taxon>
    </lineage>
</organism>
<dbReference type="OrthoDB" id="4150103at2759"/>
<dbReference type="InterPro" id="IPR043129">
    <property type="entry name" value="ATPase_NBD"/>
</dbReference>
<dbReference type="PANTHER" id="PTHR42749:SF1">
    <property type="entry name" value="CELL SHAPE-DETERMINING PROTEIN MREB"/>
    <property type="match status" value="1"/>
</dbReference>
<dbReference type="VEuPathDB" id="FungiDB:PV07_08862"/>
<evidence type="ECO:0000259" key="5">
    <source>
        <dbReference type="PROSITE" id="PS50048"/>
    </source>
</evidence>
<protein>
    <recommendedName>
        <fullName evidence="5">Zn(2)-C6 fungal-type domain-containing protein</fullName>
    </recommendedName>
</protein>
<evidence type="ECO:0000313" key="7">
    <source>
        <dbReference type="Proteomes" id="UP000054466"/>
    </source>
</evidence>
<sequence length="764" mass="86307">MVACSECRIRNKPCSLEKNPKKPKCMACVRRRTPCVLTDSPTTRSTHKVQKRTGNGQGRGGNTLTQAPPINSVGDLCPRNPCGINKVIIAIDAGTAYMKSAFKVVESREKINPKVGVDGNILPGIRIIVWPNQLQFIETQIGYEWWEDQVTGELVYRQLWGKEVTIALDEGRINSDFVFRWLKPAIYTEGTRRAAQQRIEHQIDKLPQAIQFSASDELRPGDTRRLTFLDIFSDFMGHAWRYILRKIKGQYPELPWPDPSDVEAYRHFDPCEYTAVETVLPMPADSKPHHVELAIRAAVRAKIPRPQPVAEPAAAYAFDIQRRTDAHGPLDKSGCTIAVDVGGGSVDCQAYSSAQLSPLVVREEVEGADEWCGGNRVNETCRAIVRERCQPMMPRILDALRAHGRSMDENQFLNEIEALFENKKRWWSPGETLSLNIPGLPEIPVIGLRRNTLDLSAEDVTNAFDSSITPITCMIDKMIEKFHTRHPLSRDGSGARISEILLVGGGSSSPFLKAKLRNRYCRPKNEATPYPITVRETDKDGMGAATCISQGAVLLRMDSCFVTERVIRRGYCVKIDEESLPGDRKNPLVKVLRDPHDGYYSRIDVTSFLIRIGERIGHHHQAFGPEGCWRGLFLDEKTETGWVLEEQIFYSDDISEDGLWIDHPRHSSIHPCGMLKVYLTEDDCRFFETRTSPVREREYKYLEYQVQFEIRGIVMTYEIIIPRGGKFVKDGDGGYGINPIRKTAELDASGVFGLFNVDRPRTEI</sequence>
<dbReference type="PANTHER" id="PTHR42749">
    <property type="entry name" value="CELL SHAPE-DETERMINING PROTEIN MREB"/>
    <property type="match status" value="1"/>
</dbReference>
<dbReference type="AlphaFoldDB" id="A0A0D2CQ23"/>
<keyword evidence="3" id="KW-0539">Nucleus</keyword>
<dbReference type="STRING" id="569365.A0A0D2CQ23"/>
<dbReference type="Proteomes" id="UP000054466">
    <property type="component" value="Unassembled WGS sequence"/>
</dbReference>
<evidence type="ECO:0000256" key="2">
    <source>
        <dbReference type="ARBA" id="ARBA00023163"/>
    </source>
</evidence>
<feature type="region of interest" description="Disordered" evidence="4">
    <location>
        <begin position="39"/>
        <end position="67"/>
    </location>
</feature>
<accession>A0A0D2CQ23</accession>
<dbReference type="InterPro" id="IPR001138">
    <property type="entry name" value="Zn2Cys6_DnaBD"/>
</dbReference>
<dbReference type="GO" id="GO:0008270">
    <property type="term" value="F:zinc ion binding"/>
    <property type="evidence" value="ECO:0007669"/>
    <property type="project" value="InterPro"/>
</dbReference>
<dbReference type="EMBL" id="KN847044">
    <property type="protein sequence ID" value="KIW25704.1"/>
    <property type="molecule type" value="Genomic_DNA"/>
</dbReference>
<evidence type="ECO:0000256" key="4">
    <source>
        <dbReference type="SAM" id="MobiDB-lite"/>
    </source>
</evidence>
<dbReference type="PROSITE" id="PS50048">
    <property type="entry name" value="ZN2_CY6_FUNGAL_2"/>
    <property type="match status" value="1"/>
</dbReference>
<evidence type="ECO:0000256" key="3">
    <source>
        <dbReference type="ARBA" id="ARBA00023242"/>
    </source>
</evidence>
<reference evidence="6 7" key="1">
    <citation type="submission" date="2015-01" db="EMBL/GenBank/DDBJ databases">
        <title>The Genome Sequence of Cladophialophora immunda CBS83496.</title>
        <authorList>
            <consortium name="The Broad Institute Genomics Platform"/>
            <person name="Cuomo C."/>
            <person name="de Hoog S."/>
            <person name="Gorbushina A."/>
            <person name="Stielow B."/>
            <person name="Teixiera M."/>
            <person name="Abouelleil A."/>
            <person name="Chapman S.B."/>
            <person name="Priest M."/>
            <person name="Young S.K."/>
            <person name="Wortman J."/>
            <person name="Nusbaum C."/>
            <person name="Birren B."/>
        </authorList>
    </citation>
    <scope>NUCLEOTIDE SEQUENCE [LARGE SCALE GENOMIC DNA]</scope>
    <source>
        <strain evidence="6 7">CBS 83496</strain>
    </source>
</reference>
<dbReference type="SUPFAM" id="SSF53067">
    <property type="entry name" value="Actin-like ATPase domain"/>
    <property type="match status" value="1"/>
</dbReference>
<keyword evidence="2" id="KW-0804">Transcription</keyword>
<keyword evidence="7" id="KW-1185">Reference proteome</keyword>
<name>A0A0D2CQ23_9EURO</name>
<dbReference type="GeneID" id="27348056"/>
<dbReference type="CDD" id="cd10170">
    <property type="entry name" value="ASKHA_NBD_HSP70"/>
    <property type="match status" value="1"/>
</dbReference>
<feature type="domain" description="Zn(2)-C6 fungal-type" evidence="5">
    <location>
        <begin position="3"/>
        <end position="37"/>
    </location>
</feature>
<evidence type="ECO:0000256" key="1">
    <source>
        <dbReference type="ARBA" id="ARBA00023015"/>
    </source>
</evidence>
<gene>
    <name evidence="6" type="ORF">PV07_08862</name>
</gene>
<proteinExistence type="predicted"/>